<sequence>MEKKGNKNRISLVSDPFCISLISNLFCISLISLHLTPSWALHESLYVSLPLGPWPISPRPAPISQHPSPSSLCISLPLGPWPISPRPAPISQCPSLSRPAISLLFTILAVQRPRSDTSHYLQPLVPAQSRLGLIKQILIQAPITHEVINQHQIAAPTTPALQLD</sequence>
<evidence type="ECO:0000313" key="1">
    <source>
        <dbReference type="EMBL" id="KAJ8643256.1"/>
    </source>
</evidence>
<dbReference type="Proteomes" id="UP001234297">
    <property type="component" value="Chromosome 2"/>
</dbReference>
<gene>
    <name evidence="1" type="ORF">MRB53_005004</name>
</gene>
<evidence type="ECO:0000313" key="2">
    <source>
        <dbReference type="Proteomes" id="UP001234297"/>
    </source>
</evidence>
<name>A0ACC2MBS7_PERAE</name>
<proteinExistence type="predicted"/>
<keyword evidence="2" id="KW-1185">Reference proteome</keyword>
<protein>
    <submittedName>
        <fullName evidence="1">Uncharacterized protein</fullName>
    </submittedName>
</protein>
<reference evidence="1 2" key="1">
    <citation type="journal article" date="2022" name="Hortic Res">
        <title>A haplotype resolved chromosomal level avocado genome allows analysis of novel avocado genes.</title>
        <authorList>
            <person name="Nath O."/>
            <person name="Fletcher S.J."/>
            <person name="Hayward A."/>
            <person name="Shaw L.M."/>
            <person name="Masouleh A.K."/>
            <person name="Furtado A."/>
            <person name="Henry R.J."/>
            <person name="Mitter N."/>
        </authorList>
    </citation>
    <scope>NUCLEOTIDE SEQUENCE [LARGE SCALE GENOMIC DNA]</scope>
    <source>
        <strain evidence="2">cv. Hass</strain>
    </source>
</reference>
<dbReference type="EMBL" id="CM056810">
    <property type="protein sequence ID" value="KAJ8643256.1"/>
    <property type="molecule type" value="Genomic_DNA"/>
</dbReference>
<comment type="caution">
    <text evidence="1">The sequence shown here is derived from an EMBL/GenBank/DDBJ whole genome shotgun (WGS) entry which is preliminary data.</text>
</comment>
<organism evidence="1 2">
    <name type="scientific">Persea americana</name>
    <name type="common">Avocado</name>
    <dbReference type="NCBI Taxonomy" id="3435"/>
    <lineage>
        <taxon>Eukaryota</taxon>
        <taxon>Viridiplantae</taxon>
        <taxon>Streptophyta</taxon>
        <taxon>Embryophyta</taxon>
        <taxon>Tracheophyta</taxon>
        <taxon>Spermatophyta</taxon>
        <taxon>Magnoliopsida</taxon>
        <taxon>Magnoliidae</taxon>
        <taxon>Laurales</taxon>
        <taxon>Lauraceae</taxon>
        <taxon>Persea</taxon>
    </lineage>
</organism>
<accession>A0ACC2MBS7</accession>